<reference evidence="2" key="1">
    <citation type="journal article" date="2019" name="Int. J. Syst. Evol. Microbiol.">
        <title>The Global Catalogue of Microorganisms (GCM) 10K type strain sequencing project: providing services to taxonomists for standard genome sequencing and annotation.</title>
        <authorList>
            <consortium name="The Broad Institute Genomics Platform"/>
            <consortium name="The Broad Institute Genome Sequencing Center for Infectious Disease"/>
            <person name="Wu L."/>
            <person name="Ma J."/>
        </authorList>
    </citation>
    <scope>NUCLEOTIDE SEQUENCE [LARGE SCALE GENOMIC DNA]</scope>
    <source>
        <strain evidence="2">CCM 7756</strain>
    </source>
</reference>
<organism evidence="1 2">
    <name type="scientific">Salinicoccus sesuvii</name>
    <dbReference type="NCBI Taxonomy" id="868281"/>
    <lineage>
        <taxon>Bacteria</taxon>
        <taxon>Bacillati</taxon>
        <taxon>Bacillota</taxon>
        <taxon>Bacilli</taxon>
        <taxon>Bacillales</taxon>
        <taxon>Staphylococcaceae</taxon>
        <taxon>Salinicoccus</taxon>
    </lineage>
</organism>
<dbReference type="RefSeq" id="WP_380651586.1">
    <property type="nucleotide sequence ID" value="NZ_JBHRVQ010000001.1"/>
</dbReference>
<comment type="caution">
    <text evidence="1">The sequence shown here is derived from an EMBL/GenBank/DDBJ whole genome shotgun (WGS) entry which is preliminary data.</text>
</comment>
<accession>A0ABV7N317</accession>
<sequence length="272" mass="32060">MEQESEHQLKKYQDIVENEYPDYQKLFIYLTPFGDDASNTDIWVSMNYRQIIVMIESALALKQNMMEPSVKYFIEQYIDTLRRYIVGDNEIEKICQEIYFKHKCALDLIFEYKPDIQSNIAGTLREMIEADEELILDDSNKGLIRFTTKGLDEKLPNEGSGWTSSGRILLFVFQNTIKRLRIKLVIGPGEADVRSNLYDIVSNNSSLFRGRNKKLTSAYTTIYLKNILDYNDSYERDQEKLRKDIRFKVDKFFNNELKELESVLLNKHPIRL</sequence>
<proteinExistence type="predicted"/>
<gene>
    <name evidence="1" type="ORF">ACFOEO_02850</name>
</gene>
<name>A0ABV7N317_9STAP</name>
<dbReference type="EMBL" id="JBHRVQ010000001">
    <property type="protein sequence ID" value="MFC3387537.1"/>
    <property type="molecule type" value="Genomic_DNA"/>
</dbReference>
<dbReference type="Proteomes" id="UP001595637">
    <property type="component" value="Unassembled WGS sequence"/>
</dbReference>
<protein>
    <submittedName>
        <fullName evidence="1">Uncharacterized protein</fullName>
    </submittedName>
</protein>
<evidence type="ECO:0000313" key="1">
    <source>
        <dbReference type="EMBL" id="MFC3387537.1"/>
    </source>
</evidence>
<evidence type="ECO:0000313" key="2">
    <source>
        <dbReference type="Proteomes" id="UP001595637"/>
    </source>
</evidence>
<keyword evidence="2" id="KW-1185">Reference proteome</keyword>